<accession>A0A151TR79</accession>
<dbReference type="EMBL" id="CM003605">
    <property type="protein sequence ID" value="KYP69559.1"/>
    <property type="molecule type" value="Genomic_DNA"/>
</dbReference>
<name>A0A151TR79_CAJCA</name>
<proteinExistence type="predicted"/>
<reference evidence="2 3" key="1">
    <citation type="journal article" date="2012" name="Nat. Biotechnol.">
        <title>Draft genome sequence of pigeonpea (Cajanus cajan), an orphan legume crop of resource-poor farmers.</title>
        <authorList>
            <person name="Varshney R.K."/>
            <person name="Chen W."/>
            <person name="Li Y."/>
            <person name="Bharti A.K."/>
            <person name="Saxena R.K."/>
            <person name="Schlueter J.A."/>
            <person name="Donoghue M.T."/>
            <person name="Azam S."/>
            <person name="Fan G."/>
            <person name="Whaley A.M."/>
            <person name="Farmer A.D."/>
            <person name="Sheridan J."/>
            <person name="Iwata A."/>
            <person name="Tuteja R."/>
            <person name="Penmetsa R.V."/>
            <person name="Wu W."/>
            <person name="Upadhyaya H.D."/>
            <person name="Yang S.P."/>
            <person name="Shah T."/>
            <person name="Saxena K.B."/>
            <person name="Michael T."/>
            <person name="McCombie W.R."/>
            <person name="Yang B."/>
            <person name="Zhang G."/>
            <person name="Yang H."/>
            <person name="Wang J."/>
            <person name="Spillane C."/>
            <person name="Cook D.R."/>
            <person name="May G.D."/>
            <person name="Xu X."/>
            <person name="Jackson S.A."/>
        </authorList>
    </citation>
    <scope>NUCLEOTIDE SEQUENCE [LARGE SCALE GENOMIC DNA]</scope>
    <source>
        <strain evidence="3">cv. Asha</strain>
    </source>
</reference>
<sequence length="59" mass="6910">KKMRMFCWLVLNDALPMNNKRQACHLSNSTSCLRCSTTTENTLHVLRDCLHSQELWNIC</sequence>
<evidence type="ECO:0000313" key="2">
    <source>
        <dbReference type="EMBL" id="KYP69559.1"/>
    </source>
</evidence>
<dbReference type="Gramene" id="C.cajan_08503.t">
    <property type="protein sequence ID" value="C.cajan_08503.t.cds1"/>
    <property type="gene ID" value="C.cajan_08503"/>
</dbReference>
<gene>
    <name evidence="2" type="ORF">KK1_008754</name>
</gene>
<dbReference type="AlphaFoldDB" id="A0A151TR79"/>
<keyword evidence="3" id="KW-1185">Reference proteome</keyword>
<dbReference type="Proteomes" id="UP000075243">
    <property type="component" value="Chromosome 3"/>
</dbReference>
<protein>
    <recommendedName>
        <fullName evidence="1">Reverse transcriptase zinc-binding domain-containing protein</fullName>
    </recommendedName>
</protein>
<organism evidence="2 3">
    <name type="scientific">Cajanus cajan</name>
    <name type="common">Pigeon pea</name>
    <name type="synonym">Cajanus indicus</name>
    <dbReference type="NCBI Taxonomy" id="3821"/>
    <lineage>
        <taxon>Eukaryota</taxon>
        <taxon>Viridiplantae</taxon>
        <taxon>Streptophyta</taxon>
        <taxon>Embryophyta</taxon>
        <taxon>Tracheophyta</taxon>
        <taxon>Spermatophyta</taxon>
        <taxon>Magnoliopsida</taxon>
        <taxon>eudicotyledons</taxon>
        <taxon>Gunneridae</taxon>
        <taxon>Pentapetalae</taxon>
        <taxon>rosids</taxon>
        <taxon>fabids</taxon>
        <taxon>Fabales</taxon>
        <taxon>Fabaceae</taxon>
        <taxon>Papilionoideae</taxon>
        <taxon>50 kb inversion clade</taxon>
        <taxon>NPAAA clade</taxon>
        <taxon>indigoferoid/millettioid clade</taxon>
        <taxon>Phaseoleae</taxon>
        <taxon>Cajanus</taxon>
    </lineage>
</organism>
<dbReference type="InterPro" id="IPR026960">
    <property type="entry name" value="RVT-Znf"/>
</dbReference>
<dbReference type="Pfam" id="PF13966">
    <property type="entry name" value="zf-RVT"/>
    <property type="match status" value="1"/>
</dbReference>
<evidence type="ECO:0000313" key="3">
    <source>
        <dbReference type="Proteomes" id="UP000075243"/>
    </source>
</evidence>
<feature type="domain" description="Reverse transcriptase zinc-binding" evidence="1">
    <location>
        <begin position="2"/>
        <end position="56"/>
    </location>
</feature>
<feature type="non-terminal residue" evidence="2">
    <location>
        <position position="1"/>
    </location>
</feature>
<evidence type="ECO:0000259" key="1">
    <source>
        <dbReference type="Pfam" id="PF13966"/>
    </source>
</evidence>